<evidence type="ECO:0000313" key="1">
    <source>
        <dbReference type="EMBL" id="QAT61239.1"/>
    </source>
</evidence>
<reference evidence="2" key="1">
    <citation type="submission" date="2019-01" db="EMBL/GenBank/DDBJ databases">
        <title>Draft genomes of a novel of Sporanaerobacter strains.</title>
        <authorList>
            <person name="Ma S."/>
        </authorList>
    </citation>
    <scope>NUCLEOTIDE SEQUENCE [LARGE SCALE GENOMIC DNA]</scope>
    <source>
        <strain evidence="2">NJN-17</strain>
    </source>
</reference>
<sequence>MKRRRITEIFPFLLPLRRAQRRFCFYIKMFFDKNHYVKTKNEEPLPFSIYESKSTLLNEKTGFDMKYQENKVFNLHLAAETVNKILIRPEETFSFWQLVRYAEKYEKYKDGLCVINDNLVTVPGGGLCQLSNMLFWLFLHTPLTIIERHPHKIMTFPYPDPDEPEGIDATVSEGWLDLKVKNETNITFQILISFDDSYIYGRILTDMDTDYKYEITNRDKIFYKEHDKIYEQVSIYQQKIDKNTNEIIAESKLYTNLCEIGYSLPKDIEIINKGE</sequence>
<dbReference type="InterPro" id="IPR007391">
    <property type="entry name" value="Vancomycin_resist_VanW"/>
</dbReference>
<keyword evidence="2" id="KW-1185">Reference proteome</keyword>
<dbReference type="NCBIfam" id="NF033128">
    <property type="entry name" value="vanW-gen"/>
    <property type="match status" value="1"/>
</dbReference>
<accession>A0A410QBA0</accession>
<dbReference type="KEGG" id="spoa:EQM13_06375"/>
<dbReference type="EMBL" id="CP035282">
    <property type="protein sequence ID" value="QAT61239.1"/>
    <property type="molecule type" value="Genomic_DNA"/>
</dbReference>
<dbReference type="Proteomes" id="UP000287969">
    <property type="component" value="Chromosome"/>
</dbReference>
<dbReference type="Pfam" id="PF04294">
    <property type="entry name" value="VanW"/>
    <property type="match status" value="1"/>
</dbReference>
<dbReference type="PANTHER" id="PTHR35788:SF1">
    <property type="entry name" value="EXPORTED PROTEIN"/>
    <property type="match status" value="1"/>
</dbReference>
<dbReference type="AlphaFoldDB" id="A0A410QBA0"/>
<dbReference type="RefSeq" id="WP_071140752.1">
    <property type="nucleotide sequence ID" value="NZ_CP035282.1"/>
</dbReference>
<evidence type="ECO:0000313" key="2">
    <source>
        <dbReference type="Proteomes" id="UP000287969"/>
    </source>
</evidence>
<gene>
    <name evidence="1" type="primary">vanW</name>
    <name evidence="1" type="ORF">EQM13_06375</name>
</gene>
<protein>
    <submittedName>
        <fullName evidence="1">Glycopeptide resistance accessory protein VanW</fullName>
    </submittedName>
</protein>
<dbReference type="OrthoDB" id="9813301at2"/>
<organism evidence="1 2">
    <name type="scientific">Acidilutibacter cellobiosedens</name>
    <dbReference type="NCBI Taxonomy" id="2507161"/>
    <lineage>
        <taxon>Bacteria</taxon>
        <taxon>Bacillati</taxon>
        <taxon>Bacillota</taxon>
        <taxon>Tissierellia</taxon>
        <taxon>Tissierellales</taxon>
        <taxon>Acidilutibacteraceae</taxon>
        <taxon>Acidilutibacter</taxon>
    </lineage>
</organism>
<name>A0A410QBA0_9FIRM</name>
<dbReference type="PANTHER" id="PTHR35788">
    <property type="entry name" value="EXPORTED PROTEIN-RELATED"/>
    <property type="match status" value="1"/>
</dbReference>
<proteinExistence type="predicted"/>
<dbReference type="InterPro" id="IPR052913">
    <property type="entry name" value="Glycopeptide_resist_protein"/>
</dbReference>